<evidence type="ECO:0000313" key="2">
    <source>
        <dbReference type="Proteomes" id="UP000038055"/>
    </source>
</evidence>
<name>A0A0B7H4L1_9FLAO</name>
<proteinExistence type="predicted"/>
<dbReference type="RefSeq" id="WP_041989775.1">
    <property type="nucleotide sequence ID" value="NZ_CDOD01000003.1"/>
</dbReference>
<evidence type="ECO:0000313" key="1">
    <source>
        <dbReference type="EMBL" id="CEN32563.1"/>
    </source>
</evidence>
<dbReference type="eggNOG" id="ENOG502Z9BE">
    <property type="taxonomic scope" value="Bacteria"/>
</dbReference>
<dbReference type="InterPro" id="IPR046111">
    <property type="entry name" value="DUF6048"/>
</dbReference>
<accession>A0A0B7H4L1</accession>
<dbReference type="AlphaFoldDB" id="A0A0B7H4L1"/>
<evidence type="ECO:0008006" key="3">
    <source>
        <dbReference type="Google" id="ProtNLM"/>
    </source>
</evidence>
<organism evidence="1 2">
    <name type="scientific">Capnocytophaga cynodegmi</name>
    <dbReference type="NCBI Taxonomy" id="28189"/>
    <lineage>
        <taxon>Bacteria</taxon>
        <taxon>Pseudomonadati</taxon>
        <taxon>Bacteroidota</taxon>
        <taxon>Flavobacteriia</taxon>
        <taxon>Flavobacteriales</taxon>
        <taxon>Flavobacteriaceae</taxon>
        <taxon>Capnocytophaga</taxon>
    </lineage>
</organism>
<protein>
    <recommendedName>
        <fullName evidence="3">Outer membrane protein beta-barrel domain-containing protein</fullName>
    </recommendedName>
</protein>
<keyword evidence="2" id="KW-1185">Reference proteome</keyword>
<dbReference type="STRING" id="28189.CCYN74_10161"/>
<dbReference type="EMBL" id="CDOD01000003">
    <property type="protein sequence ID" value="CEN32563.1"/>
    <property type="molecule type" value="Genomic_DNA"/>
</dbReference>
<reference evidence="2" key="1">
    <citation type="submission" date="2015-01" db="EMBL/GenBank/DDBJ databases">
        <authorList>
            <person name="MANFREDI Pablo"/>
        </authorList>
    </citation>
    <scope>NUCLEOTIDE SEQUENCE [LARGE SCALE GENOMIC DNA]</scope>
    <source>
        <strain evidence="2">Ccyn2B</strain>
    </source>
</reference>
<gene>
    <name evidence="1" type="ORF">CCYN2B_110082</name>
</gene>
<sequence length="247" mass="29333">MNQVLKYIFIINFLFVHSILSQSVTKDKEEEKPVYKQRYGLRVGMDISKPIRSFLDENYYGIEFVGDYRINYKYYIGAELGMEQKNTQEDYFSYKTKGQFIRFGMDYNTYGNWYGMENMIYVGGRYGFSLFSQELDSYTIHKDNQYWKENVVGKNSNWLRTYDGRTAHWLELVLGMKVELLKNLFAGASVRLGFLVVNVQGDFPNYWIPGFNRVREGSRFGATYNYSLSYLIPLYRKEKKKEKPENE</sequence>
<dbReference type="Proteomes" id="UP000038055">
    <property type="component" value="Unassembled WGS sequence"/>
</dbReference>
<dbReference type="Pfam" id="PF19515">
    <property type="entry name" value="DUF6048"/>
    <property type="match status" value="1"/>
</dbReference>